<dbReference type="EMBL" id="CM026422">
    <property type="protein sequence ID" value="KAG0588079.1"/>
    <property type="molecule type" value="Genomic_DNA"/>
</dbReference>
<reference evidence="1" key="1">
    <citation type="submission" date="2020-06" db="EMBL/GenBank/DDBJ databases">
        <title>WGS assembly of Ceratodon purpureus strain R40.</title>
        <authorList>
            <person name="Carey S.B."/>
            <person name="Jenkins J."/>
            <person name="Shu S."/>
            <person name="Lovell J.T."/>
            <person name="Sreedasyam A."/>
            <person name="Maumus F."/>
            <person name="Tiley G.P."/>
            <person name="Fernandez-Pozo N."/>
            <person name="Barry K."/>
            <person name="Chen C."/>
            <person name="Wang M."/>
            <person name="Lipzen A."/>
            <person name="Daum C."/>
            <person name="Saski C.A."/>
            <person name="Payton A.C."/>
            <person name="Mcbreen J.C."/>
            <person name="Conrad R.E."/>
            <person name="Kollar L.M."/>
            <person name="Olsson S."/>
            <person name="Huttunen S."/>
            <person name="Landis J.B."/>
            <person name="Wickett N.J."/>
            <person name="Johnson M.G."/>
            <person name="Rensing S.A."/>
            <person name="Grimwood J."/>
            <person name="Schmutz J."/>
            <person name="Mcdaniel S.F."/>
        </authorList>
    </citation>
    <scope>NUCLEOTIDE SEQUENCE</scope>
    <source>
        <strain evidence="1">R40</strain>
    </source>
</reference>
<accession>A0A8T0IYU8</accession>
<evidence type="ECO:0000313" key="1">
    <source>
        <dbReference type="EMBL" id="KAG0588079.1"/>
    </source>
</evidence>
<evidence type="ECO:0000313" key="2">
    <source>
        <dbReference type="Proteomes" id="UP000822688"/>
    </source>
</evidence>
<comment type="caution">
    <text evidence="1">The sequence shown here is derived from an EMBL/GenBank/DDBJ whole genome shotgun (WGS) entry which is preliminary data.</text>
</comment>
<feature type="non-terminal residue" evidence="1">
    <location>
        <position position="1"/>
    </location>
</feature>
<protein>
    <submittedName>
        <fullName evidence="1">Uncharacterized protein</fullName>
    </submittedName>
</protein>
<dbReference type="AlphaFoldDB" id="A0A8T0IYU8"/>
<gene>
    <name evidence="1" type="ORF">KC19_2G214400</name>
</gene>
<dbReference type="Proteomes" id="UP000822688">
    <property type="component" value="Chromosome 2"/>
</dbReference>
<name>A0A8T0IYU8_CERPU</name>
<proteinExistence type="predicted"/>
<keyword evidence="2" id="KW-1185">Reference proteome</keyword>
<organism evidence="1 2">
    <name type="scientific">Ceratodon purpureus</name>
    <name type="common">Fire moss</name>
    <name type="synonym">Dicranum purpureum</name>
    <dbReference type="NCBI Taxonomy" id="3225"/>
    <lineage>
        <taxon>Eukaryota</taxon>
        <taxon>Viridiplantae</taxon>
        <taxon>Streptophyta</taxon>
        <taxon>Embryophyta</taxon>
        <taxon>Bryophyta</taxon>
        <taxon>Bryophytina</taxon>
        <taxon>Bryopsida</taxon>
        <taxon>Dicranidae</taxon>
        <taxon>Pseudoditrichales</taxon>
        <taxon>Ditrichaceae</taxon>
        <taxon>Ceratodon</taxon>
    </lineage>
</organism>
<sequence>CPHDRHAALTSSLWCACVNTLIEAHIRVLRCALALGAKLSACLDLTDQKLVLAEWFHVISTSGEPRFSTPEAAGVCVTRHWEFGVWSLRLLSHLRMCFGYLVL</sequence>